<accession>A0A7Y4GRT6</accession>
<reference evidence="2 3" key="1">
    <citation type="submission" date="2020-03" db="EMBL/GenBank/DDBJ databases">
        <title>Bradyrhizobium diversity isolated from nodules of Indigofera sp.</title>
        <authorList>
            <person name="Klepa M."/>
            <person name="Helene L."/>
            <person name="Hungria M."/>
        </authorList>
    </citation>
    <scope>NUCLEOTIDE SEQUENCE [LARGE SCALE GENOMIC DNA]</scope>
    <source>
        <strain evidence="2 3">WSM 1791</strain>
    </source>
</reference>
<feature type="region of interest" description="Disordered" evidence="1">
    <location>
        <begin position="106"/>
        <end position="129"/>
    </location>
</feature>
<gene>
    <name evidence="2" type="ORF">HCN58_12805</name>
</gene>
<evidence type="ECO:0000313" key="3">
    <source>
        <dbReference type="Proteomes" id="UP000544122"/>
    </source>
</evidence>
<dbReference type="AlphaFoldDB" id="A0A7Y4GRT6"/>
<name>A0A7Y4GRT6_9BRAD</name>
<proteinExistence type="predicted"/>
<evidence type="ECO:0000256" key="1">
    <source>
        <dbReference type="SAM" id="MobiDB-lite"/>
    </source>
</evidence>
<sequence>MSAIWVEQPPSANADANSAAIDHRLIVRLTGIRPEIPNYRTARASRRHRCAGTSLATPNRPAALISLEPFKPLSPETIKAQRANSTGAASMCRMRLQCVETQKLYRSAAGVNSKPVADDPRDDEPEMKL</sequence>
<keyword evidence="3" id="KW-1185">Reference proteome</keyword>
<dbReference type="RefSeq" id="WP_171579583.1">
    <property type="nucleotide sequence ID" value="NZ_JAAVLX010000004.1"/>
</dbReference>
<organism evidence="2 3">
    <name type="scientific">Bradyrhizobium australiense</name>
    <dbReference type="NCBI Taxonomy" id="2721161"/>
    <lineage>
        <taxon>Bacteria</taxon>
        <taxon>Pseudomonadati</taxon>
        <taxon>Pseudomonadota</taxon>
        <taxon>Alphaproteobacteria</taxon>
        <taxon>Hyphomicrobiales</taxon>
        <taxon>Nitrobacteraceae</taxon>
        <taxon>Bradyrhizobium</taxon>
    </lineage>
</organism>
<evidence type="ECO:0000313" key="2">
    <source>
        <dbReference type="EMBL" id="NOJ40463.1"/>
    </source>
</evidence>
<dbReference type="EMBL" id="JAAVLX010000004">
    <property type="protein sequence ID" value="NOJ40463.1"/>
    <property type="molecule type" value="Genomic_DNA"/>
</dbReference>
<dbReference type="Proteomes" id="UP000544122">
    <property type="component" value="Unassembled WGS sequence"/>
</dbReference>
<feature type="compositionally biased region" description="Acidic residues" evidence="1">
    <location>
        <begin position="120"/>
        <end position="129"/>
    </location>
</feature>
<comment type="caution">
    <text evidence="2">The sequence shown here is derived from an EMBL/GenBank/DDBJ whole genome shotgun (WGS) entry which is preliminary data.</text>
</comment>
<protein>
    <submittedName>
        <fullName evidence="2">Uncharacterized protein</fullName>
    </submittedName>
</protein>